<protein>
    <submittedName>
        <fullName evidence="2">Uncharacterized protein</fullName>
    </submittedName>
</protein>
<feature type="region of interest" description="Disordered" evidence="1">
    <location>
        <begin position="34"/>
        <end position="78"/>
    </location>
</feature>
<name>A0AAV9ZYF2_9AGAR</name>
<gene>
    <name evidence="2" type="ORF">R3P38DRAFT_3222759</name>
</gene>
<evidence type="ECO:0000256" key="1">
    <source>
        <dbReference type="SAM" id="MobiDB-lite"/>
    </source>
</evidence>
<feature type="compositionally biased region" description="Basic and acidic residues" evidence="1">
    <location>
        <begin position="60"/>
        <end position="74"/>
    </location>
</feature>
<sequence length="406" mass="45131">MNGTYSAFFRARTNVPRVFMAAPSITICKVRVTTSPISGTTPPDGKGKGKDTKTKKRKRTDSDVQIVDKPKPSPDESFNALRKKAAAPPPQKIPKLAQHVDEKVLETEDVKRVKALPAKCQVTNVELQDDTAHEVYKGLPPLLAGMFIAWSSREGPGMFMISEFATTTPRVDFDTLWSCFVFVDKGKYVNLARANPLDFKATSQIYSTTKRWVLEYNDTTAICTSIVSVVDSAVTKARHVISTSSPKKAQNVPVLKFITGVHLSQDYDRIVGNVCTVFDHPELHAQLHEDAITFGTKSTTLESPQASSSGGVRSSATKYKSSTYTPNTDTLSWDDEIVVYDARHTAFKAERDIDNLDRLLPRYRGEIPNGSCALVAYTVSQYRRKDSDEEHISFNLRFAVLLAERL</sequence>
<evidence type="ECO:0000313" key="2">
    <source>
        <dbReference type="EMBL" id="KAK6996164.1"/>
    </source>
</evidence>
<evidence type="ECO:0000313" key="3">
    <source>
        <dbReference type="Proteomes" id="UP001362999"/>
    </source>
</evidence>
<dbReference type="AlphaFoldDB" id="A0AAV9ZYF2"/>
<feature type="compositionally biased region" description="Polar residues" evidence="1">
    <location>
        <begin position="300"/>
        <end position="312"/>
    </location>
</feature>
<dbReference type="EMBL" id="JAWWNJ010000099">
    <property type="protein sequence ID" value="KAK6996164.1"/>
    <property type="molecule type" value="Genomic_DNA"/>
</dbReference>
<organism evidence="2 3">
    <name type="scientific">Favolaschia claudopus</name>
    <dbReference type="NCBI Taxonomy" id="2862362"/>
    <lineage>
        <taxon>Eukaryota</taxon>
        <taxon>Fungi</taxon>
        <taxon>Dikarya</taxon>
        <taxon>Basidiomycota</taxon>
        <taxon>Agaricomycotina</taxon>
        <taxon>Agaricomycetes</taxon>
        <taxon>Agaricomycetidae</taxon>
        <taxon>Agaricales</taxon>
        <taxon>Marasmiineae</taxon>
        <taxon>Mycenaceae</taxon>
        <taxon>Favolaschia</taxon>
    </lineage>
</organism>
<dbReference type="Proteomes" id="UP001362999">
    <property type="component" value="Unassembled WGS sequence"/>
</dbReference>
<reference evidence="2 3" key="1">
    <citation type="journal article" date="2024" name="J Genomics">
        <title>Draft genome sequencing and assembly of Favolaschia claudopus CIRM-BRFM 2984 isolated from oak limbs.</title>
        <authorList>
            <person name="Navarro D."/>
            <person name="Drula E."/>
            <person name="Chaduli D."/>
            <person name="Cazenave R."/>
            <person name="Ahrendt S."/>
            <person name="Wang J."/>
            <person name="Lipzen A."/>
            <person name="Daum C."/>
            <person name="Barry K."/>
            <person name="Grigoriev I.V."/>
            <person name="Favel A."/>
            <person name="Rosso M.N."/>
            <person name="Martin F."/>
        </authorList>
    </citation>
    <scope>NUCLEOTIDE SEQUENCE [LARGE SCALE GENOMIC DNA]</scope>
    <source>
        <strain evidence="2 3">CIRM-BRFM 2984</strain>
    </source>
</reference>
<proteinExistence type="predicted"/>
<accession>A0AAV9ZYF2</accession>
<feature type="region of interest" description="Disordered" evidence="1">
    <location>
        <begin position="300"/>
        <end position="321"/>
    </location>
</feature>
<comment type="caution">
    <text evidence="2">The sequence shown here is derived from an EMBL/GenBank/DDBJ whole genome shotgun (WGS) entry which is preliminary data.</text>
</comment>
<keyword evidence="3" id="KW-1185">Reference proteome</keyword>